<gene>
    <name evidence="1" type="ORF">BOA8489_00295</name>
</gene>
<protein>
    <submittedName>
        <fullName evidence="1">Uncharacterized protein</fullName>
    </submittedName>
</protein>
<dbReference type="RefSeq" id="WP_093972191.1">
    <property type="nucleotide sequence ID" value="NZ_FXXQ01000001.1"/>
</dbReference>
<sequence length="128" mass="14292">MNWEQTKLSRLDVASISGLEDQTVAVLAVGEPEEWLQSGQKAPRAGNVRFVSIDEVSESLLEHLCPTVVISPALSRRFDCIDLAQILCSHKYKGRYRAVSRELPNPTMVGREIRNLCPGLDFAILVDR</sequence>
<evidence type="ECO:0000313" key="2">
    <source>
        <dbReference type="Proteomes" id="UP000201838"/>
    </source>
</evidence>
<proteinExistence type="predicted"/>
<dbReference type="OrthoDB" id="7864872at2"/>
<keyword evidence="2" id="KW-1185">Reference proteome</keyword>
<dbReference type="EMBL" id="FXXQ01000001">
    <property type="protein sequence ID" value="SMX22205.1"/>
    <property type="molecule type" value="Genomic_DNA"/>
</dbReference>
<dbReference type="Proteomes" id="UP000201838">
    <property type="component" value="Unassembled WGS sequence"/>
</dbReference>
<evidence type="ECO:0000313" key="1">
    <source>
        <dbReference type="EMBL" id="SMX22205.1"/>
    </source>
</evidence>
<dbReference type="AlphaFoldDB" id="A0A238IWI1"/>
<accession>A0A238IWI1</accession>
<name>A0A238IWI1_9RHOB</name>
<reference evidence="1 2" key="1">
    <citation type="submission" date="2017-05" db="EMBL/GenBank/DDBJ databases">
        <authorList>
            <person name="Song R."/>
            <person name="Chenine A.L."/>
            <person name="Ruprecht R.M."/>
        </authorList>
    </citation>
    <scope>NUCLEOTIDE SEQUENCE [LARGE SCALE GENOMIC DNA]</scope>
    <source>
        <strain evidence="1 2">CECT 8489</strain>
    </source>
</reference>
<organism evidence="1 2">
    <name type="scientific">Boseongicola aestuarii</name>
    <dbReference type="NCBI Taxonomy" id="1470561"/>
    <lineage>
        <taxon>Bacteria</taxon>
        <taxon>Pseudomonadati</taxon>
        <taxon>Pseudomonadota</taxon>
        <taxon>Alphaproteobacteria</taxon>
        <taxon>Rhodobacterales</taxon>
        <taxon>Paracoccaceae</taxon>
        <taxon>Boseongicola</taxon>
    </lineage>
</organism>